<feature type="domain" description="Aldehyde dehydrogenase" evidence="6">
    <location>
        <begin position="16"/>
        <end position="474"/>
    </location>
</feature>
<dbReference type="Gene3D" id="3.40.309.10">
    <property type="entry name" value="Aldehyde Dehydrogenase, Chain A, domain 2"/>
    <property type="match status" value="1"/>
</dbReference>
<sequence>MQPYQNLHQQYIDGEWRDGRTADTIEDLNPFDGQTLLTFQAAGLDELNEAYEAAHRAAPAWADVLPQERRNILLKAAELLLARQDEFAGWLARESGSAPAKATIEVMAAREIILEAASFPTRLHGLILPSSTPGKESRVYRRPLGVIGIISPWNFPLHLSMRSIAPALACGNAIVVKPASQTPATGGTLVAKLFEEAGLPKGVFNVVVGKSSVIGDAFVVHPVPKMISFTGSTPVGKGIGKLAGEHLKKVALELGGNNVFIVLEDADIDRAVDAGMMGKFMHQGQICMSINRFLIHEKVYDEFRDKFLARTKALHAGNPTDQQTQIGPLIDEKQVKRIQQDIEASVKLGAKLETGGQAEGALLQPTVLSNVRNDMPIAENEIFGPVAGLISFKDEAEMLQMANSVDFGLSGAIHTRDVEHGVLLARRIETGMIHVNDQTVNDQANAPFGGEKGSGMGRFGGEWVMDEMTRVQWVTVQHEPRQYPI</sequence>
<keyword evidence="2 5" id="KW-0560">Oxidoreductase</keyword>
<organism evidence="7 8">
    <name type="scientific">Hymenobacter psychrophilus</name>
    <dbReference type="NCBI Taxonomy" id="651662"/>
    <lineage>
        <taxon>Bacteria</taxon>
        <taxon>Pseudomonadati</taxon>
        <taxon>Bacteroidota</taxon>
        <taxon>Cytophagia</taxon>
        <taxon>Cytophagales</taxon>
        <taxon>Hymenobacteraceae</taxon>
        <taxon>Hymenobacter</taxon>
    </lineage>
</organism>
<dbReference type="InterPro" id="IPR016162">
    <property type="entry name" value="Ald_DH_N"/>
</dbReference>
<dbReference type="PANTHER" id="PTHR42986:SF1">
    <property type="entry name" value="BENZALDEHYDE DEHYDROGENASE YFMT"/>
    <property type="match status" value="1"/>
</dbReference>
<dbReference type="PANTHER" id="PTHR42986">
    <property type="entry name" value="BENZALDEHYDE DEHYDROGENASE YFMT"/>
    <property type="match status" value="1"/>
</dbReference>
<dbReference type="FunFam" id="3.40.309.10:FF:000009">
    <property type="entry name" value="Aldehyde dehydrogenase A"/>
    <property type="match status" value="1"/>
</dbReference>
<name>A0A1H3L196_9BACT</name>
<comment type="similarity">
    <text evidence="1 5">Belongs to the aldehyde dehydrogenase family.</text>
</comment>
<feature type="active site" evidence="4">
    <location>
        <position position="253"/>
    </location>
</feature>
<dbReference type="AlphaFoldDB" id="A0A1H3L196"/>
<evidence type="ECO:0000256" key="2">
    <source>
        <dbReference type="ARBA" id="ARBA00023002"/>
    </source>
</evidence>
<dbReference type="EMBL" id="FNOV01000010">
    <property type="protein sequence ID" value="SDY57674.1"/>
    <property type="molecule type" value="Genomic_DNA"/>
</dbReference>
<dbReference type="FunFam" id="3.40.605.10:FF:000007">
    <property type="entry name" value="NAD/NADP-dependent betaine aldehyde dehydrogenase"/>
    <property type="match status" value="1"/>
</dbReference>
<gene>
    <name evidence="7" type="ORF">SAMN04488069_11041</name>
</gene>
<accession>A0A1H3L196</accession>
<evidence type="ECO:0000259" key="6">
    <source>
        <dbReference type="Pfam" id="PF00171"/>
    </source>
</evidence>
<dbReference type="InterPro" id="IPR016161">
    <property type="entry name" value="Ald_DH/histidinol_DH"/>
</dbReference>
<dbReference type="Gene3D" id="3.40.605.10">
    <property type="entry name" value="Aldehyde Dehydrogenase, Chain A, domain 1"/>
    <property type="match status" value="1"/>
</dbReference>
<keyword evidence="3" id="KW-0520">NAD</keyword>
<evidence type="ECO:0000256" key="3">
    <source>
        <dbReference type="ARBA" id="ARBA00023027"/>
    </source>
</evidence>
<dbReference type="PROSITE" id="PS00687">
    <property type="entry name" value="ALDEHYDE_DEHYDR_GLU"/>
    <property type="match status" value="1"/>
</dbReference>
<reference evidence="8" key="1">
    <citation type="submission" date="2016-10" db="EMBL/GenBank/DDBJ databases">
        <authorList>
            <person name="Varghese N."/>
            <person name="Submissions S."/>
        </authorList>
    </citation>
    <scope>NUCLEOTIDE SEQUENCE [LARGE SCALE GENOMIC DNA]</scope>
    <source>
        <strain evidence="8">CGMCC 1.8975</strain>
    </source>
</reference>
<dbReference type="InterPro" id="IPR016163">
    <property type="entry name" value="Ald_DH_C"/>
</dbReference>
<evidence type="ECO:0000256" key="1">
    <source>
        <dbReference type="ARBA" id="ARBA00009986"/>
    </source>
</evidence>
<evidence type="ECO:0000256" key="5">
    <source>
        <dbReference type="RuleBase" id="RU003345"/>
    </source>
</evidence>
<dbReference type="Pfam" id="PF00171">
    <property type="entry name" value="Aldedh"/>
    <property type="match status" value="1"/>
</dbReference>
<evidence type="ECO:0000256" key="4">
    <source>
        <dbReference type="PROSITE-ProRule" id="PRU10007"/>
    </source>
</evidence>
<dbReference type="SUPFAM" id="SSF53720">
    <property type="entry name" value="ALDH-like"/>
    <property type="match status" value="1"/>
</dbReference>
<dbReference type="RefSeq" id="WP_092741566.1">
    <property type="nucleotide sequence ID" value="NZ_FNOV01000010.1"/>
</dbReference>
<dbReference type="OrthoDB" id="9762913at2"/>
<dbReference type="STRING" id="651662.SAMN04488069_11041"/>
<keyword evidence="8" id="KW-1185">Reference proteome</keyword>
<dbReference type="InterPro" id="IPR015590">
    <property type="entry name" value="Aldehyde_DH_dom"/>
</dbReference>
<evidence type="ECO:0000313" key="7">
    <source>
        <dbReference type="EMBL" id="SDY57674.1"/>
    </source>
</evidence>
<evidence type="ECO:0000313" key="8">
    <source>
        <dbReference type="Proteomes" id="UP000199249"/>
    </source>
</evidence>
<dbReference type="Proteomes" id="UP000199249">
    <property type="component" value="Unassembled WGS sequence"/>
</dbReference>
<dbReference type="InterPro" id="IPR029510">
    <property type="entry name" value="Ald_DH_CS_GLU"/>
</dbReference>
<proteinExistence type="inferred from homology"/>
<dbReference type="GO" id="GO:0016620">
    <property type="term" value="F:oxidoreductase activity, acting on the aldehyde or oxo group of donors, NAD or NADP as acceptor"/>
    <property type="evidence" value="ECO:0007669"/>
    <property type="project" value="InterPro"/>
</dbReference>
<protein>
    <submittedName>
        <fullName evidence="7">Aldehyde dehydrogenase (NAD+)</fullName>
    </submittedName>
</protein>